<feature type="signal peptide" evidence="1">
    <location>
        <begin position="1"/>
        <end position="17"/>
    </location>
</feature>
<evidence type="ECO:0000313" key="2">
    <source>
        <dbReference type="EMBL" id="GMR51956.1"/>
    </source>
</evidence>
<gene>
    <name evidence="2" type="ORF">PMAYCL1PPCAC_22151</name>
</gene>
<comment type="caution">
    <text evidence="2">The sequence shown here is derived from an EMBL/GenBank/DDBJ whole genome shotgun (WGS) entry which is preliminary data.</text>
</comment>
<evidence type="ECO:0000313" key="3">
    <source>
        <dbReference type="Proteomes" id="UP001328107"/>
    </source>
</evidence>
<reference evidence="3" key="1">
    <citation type="submission" date="2022-10" db="EMBL/GenBank/DDBJ databases">
        <title>Genome assembly of Pristionchus species.</title>
        <authorList>
            <person name="Yoshida K."/>
            <person name="Sommer R.J."/>
        </authorList>
    </citation>
    <scope>NUCLEOTIDE SEQUENCE [LARGE SCALE GENOMIC DNA]</scope>
    <source>
        <strain evidence="3">RS5460</strain>
    </source>
</reference>
<organism evidence="2 3">
    <name type="scientific">Pristionchus mayeri</name>
    <dbReference type="NCBI Taxonomy" id="1317129"/>
    <lineage>
        <taxon>Eukaryota</taxon>
        <taxon>Metazoa</taxon>
        <taxon>Ecdysozoa</taxon>
        <taxon>Nematoda</taxon>
        <taxon>Chromadorea</taxon>
        <taxon>Rhabditida</taxon>
        <taxon>Rhabditina</taxon>
        <taxon>Diplogasteromorpha</taxon>
        <taxon>Diplogasteroidea</taxon>
        <taxon>Neodiplogasteridae</taxon>
        <taxon>Pristionchus</taxon>
    </lineage>
</organism>
<evidence type="ECO:0000256" key="1">
    <source>
        <dbReference type="SAM" id="SignalP"/>
    </source>
</evidence>
<dbReference type="Proteomes" id="UP001328107">
    <property type="component" value="Unassembled WGS sequence"/>
</dbReference>
<keyword evidence="1" id="KW-0732">Signal</keyword>
<feature type="chain" id="PRO_5042832100" evidence="1">
    <location>
        <begin position="18"/>
        <end position="102"/>
    </location>
</feature>
<keyword evidence="3" id="KW-1185">Reference proteome</keyword>
<dbReference type="EMBL" id="BTRK01000005">
    <property type="protein sequence ID" value="GMR51956.1"/>
    <property type="molecule type" value="Genomic_DNA"/>
</dbReference>
<proteinExistence type="predicted"/>
<name>A0AAN5CWG2_9BILA</name>
<feature type="non-terminal residue" evidence="2">
    <location>
        <position position="102"/>
    </location>
</feature>
<sequence length="102" mass="11741">MWLKCFLLVLIFVSIYAHGTDWTEVRGCEFSCVIESYDKRNAALHKCCRDHGSAEGFMCKDLLGGLDEEENRHSYADWRAYCRFTAGEGPQYTWSESDINAD</sequence>
<accession>A0AAN5CWG2</accession>
<protein>
    <submittedName>
        <fullName evidence="2">Uncharacterized protein</fullName>
    </submittedName>
</protein>
<dbReference type="AlphaFoldDB" id="A0AAN5CWG2"/>